<protein>
    <submittedName>
        <fullName evidence="2">Uncharacterized protein</fullName>
    </submittedName>
</protein>
<dbReference type="AlphaFoldDB" id="A0A919C624"/>
<keyword evidence="3" id="KW-1185">Reference proteome</keyword>
<comment type="caution">
    <text evidence="2">The sequence shown here is derived from an EMBL/GenBank/DDBJ whole genome shotgun (WGS) entry which is preliminary data.</text>
</comment>
<reference evidence="3" key="1">
    <citation type="journal article" date="2019" name="Int. J. Syst. Evol. Microbiol.">
        <title>The Global Catalogue of Microorganisms (GCM) 10K type strain sequencing project: providing services to taxonomists for standard genome sequencing and annotation.</title>
        <authorList>
            <consortium name="The Broad Institute Genomics Platform"/>
            <consortium name="The Broad Institute Genome Sequencing Center for Infectious Disease"/>
            <person name="Wu L."/>
            <person name="Ma J."/>
        </authorList>
    </citation>
    <scope>NUCLEOTIDE SEQUENCE [LARGE SCALE GENOMIC DNA]</scope>
    <source>
        <strain evidence="3">JCM 4253</strain>
    </source>
</reference>
<evidence type="ECO:0000256" key="1">
    <source>
        <dbReference type="SAM" id="MobiDB-lite"/>
    </source>
</evidence>
<proteinExistence type="predicted"/>
<organism evidence="2 3">
    <name type="scientific">Streptomyces capoamus</name>
    <dbReference type="NCBI Taxonomy" id="68183"/>
    <lineage>
        <taxon>Bacteria</taxon>
        <taxon>Bacillati</taxon>
        <taxon>Actinomycetota</taxon>
        <taxon>Actinomycetes</taxon>
        <taxon>Kitasatosporales</taxon>
        <taxon>Streptomycetaceae</taxon>
        <taxon>Streptomyces</taxon>
    </lineage>
</organism>
<evidence type="ECO:0000313" key="2">
    <source>
        <dbReference type="EMBL" id="GHG53730.1"/>
    </source>
</evidence>
<feature type="region of interest" description="Disordered" evidence="1">
    <location>
        <begin position="38"/>
        <end position="83"/>
    </location>
</feature>
<dbReference type="EMBL" id="BNBF01000010">
    <property type="protein sequence ID" value="GHG53730.1"/>
    <property type="molecule type" value="Genomic_DNA"/>
</dbReference>
<name>A0A919C624_9ACTN</name>
<feature type="region of interest" description="Disordered" evidence="1">
    <location>
        <begin position="1"/>
        <end position="23"/>
    </location>
</feature>
<sequence>MAAAAGDAEAATAPAPASSARTAPIAARRLPVVIPMPLPSLVVPDPGAGRRPWRRASRADDGPRKGRKRGVRGHAGGASRINGPAQYADWLGPVLGGR</sequence>
<dbReference type="Proteomes" id="UP000619355">
    <property type="component" value="Unassembled WGS sequence"/>
</dbReference>
<gene>
    <name evidence="2" type="ORF">GCM10018980_37960</name>
</gene>
<accession>A0A919C624</accession>
<evidence type="ECO:0000313" key="3">
    <source>
        <dbReference type="Proteomes" id="UP000619355"/>
    </source>
</evidence>